<protein>
    <submittedName>
        <fullName evidence="2">Alpha-methylacyl-CoA racemase</fullName>
    </submittedName>
</protein>
<evidence type="ECO:0000313" key="2">
    <source>
        <dbReference type="EMBL" id="KAK7238562.1"/>
    </source>
</evidence>
<dbReference type="EMBL" id="JBBJCI010000229">
    <property type="protein sequence ID" value="KAK7238562.1"/>
    <property type="molecule type" value="Genomic_DNA"/>
</dbReference>
<accession>A0ABR1FU80</accession>
<keyword evidence="3" id="KW-1185">Reference proteome</keyword>
<organism evidence="2 3">
    <name type="scientific">Aureococcus anophagefferens</name>
    <name type="common">Harmful bloom alga</name>
    <dbReference type="NCBI Taxonomy" id="44056"/>
    <lineage>
        <taxon>Eukaryota</taxon>
        <taxon>Sar</taxon>
        <taxon>Stramenopiles</taxon>
        <taxon>Ochrophyta</taxon>
        <taxon>Pelagophyceae</taxon>
        <taxon>Pelagomonadales</taxon>
        <taxon>Pelagomonadaceae</taxon>
        <taxon>Aureococcus</taxon>
    </lineage>
</organism>
<evidence type="ECO:0000256" key="1">
    <source>
        <dbReference type="SAM" id="MobiDB-lite"/>
    </source>
</evidence>
<name>A0ABR1FU80_AURAN</name>
<sequence length="381" mass="40766">MHAIAPNSLALEASAAPPGDSGGEQPPADASSRAIVFFDALAFDPTDLVVNDACPALAEHLRIDPSTPCTILGDGDSRSAAATRLAFFAVELDGRAGSVFHVADDATPGDAAAAPDIFAETAQRLAARSNVARGPGARAVGRRPDAASRRYARVTASSWPALRPRAASAEFDVAFARSDPAALMSLRLRGLDLTTMAAHLQRVRPWTTAADAEPVWLANKRAVLVSDLYAYVRTVCRGVLVDLGAAERAGIVFRGGSPPYEWVMVASTAFSVAPEEAEIDKGEELRLFRRLATELRTWLRHALPPPHELVLSRSGIAPFLQSRLVLRNYQSCATPTTSHVRYAVAVFGKELGLEWFASRERNGFSGPRPQKPVSSNASMMT</sequence>
<feature type="region of interest" description="Disordered" evidence="1">
    <location>
        <begin position="1"/>
        <end position="29"/>
    </location>
</feature>
<evidence type="ECO:0000313" key="3">
    <source>
        <dbReference type="Proteomes" id="UP001363151"/>
    </source>
</evidence>
<comment type="caution">
    <text evidence="2">The sequence shown here is derived from an EMBL/GenBank/DDBJ whole genome shotgun (WGS) entry which is preliminary data.</text>
</comment>
<gene>
    <name evidence="2" type="primary">AMACR</name>
    <name evidence="2" type="ORF">SO694_00020057</name>
</gene>
<reference evidence="2 3" key="1">
    <citation type="submission" date="2024-03" db="EMBL/GenBank/DDBJ databases">
        <title>Aureococcus anophagefferens CCMP1851 and Kratosvirus quantuckense: Draft genome of a second virus-susceptible host strain in the model system.</title>
        <authorList>
            <person name="Chase E."/>
            <person name="Truchon A.R."/>
            <person name="Schepens W."/>
            <person name="Wilhelm S.W."/>
        </authorList>
    </citation>
    <scope>NUCLEOTIDE SEQUENCE [LARGE SCALE GENOMIC DNA]</scope>
    <source>
        <strain evidence="2 3">CCMP1851</strain>
    </source>
</reference>
<proteinExistence type="predicted"/>
<dbReference type="Proteomes" id="UP001363151">
    <property type="component" value="Unassembled WGS sequence"/>
</dbReference>